<dbReference type="OrthoDB" id="331602at2759"/>
<dbReference type="GO" id="GO:0051301">
    <property type="term" value="P:cell division"/>
    <property type="evidence" value="ECO:0007669"/>
    <property type="project" value="UniProtKB-KW"/>
</dbReference>
<evidence type="ECO:0000256" key="5">
    <source>
        <dbReference type="ARBA" id="ARBA00022776"/>
    </source>
</evidence>
<keyword evidence="9" id="KW-0175">Coiled coil</keyword>
<comment type="similarity">
    <text evidence="2">Belongs to the MAD1 family.</text>
</comment>
<feature type="coiled-coil region" evidence="9">
    <location>
        <begin position="206"/>
        <end position="270"/>
    </location>
</feature>
<dbReference type="Pfam" id="PF05557">
    <property type="entry name" value="MAD"/>
    <property type="match status" value="1"/>
</dbReference>
<feature type="coiled-coil region" evidence="9">
    <location>
        <begin position="21"/>
        <end position="169"/>
    </location>
</feature>
<keyword evidence="4" id="KW-0132">Cell division</keyword>
<evidence type="ECO:0000256" key="6">
    <source>
        <dbReference type="ARBA" id="ARBA00023242"/>
    </source>
</evidence>
<feature type="coiled-coil region" evidence="9">
    <location>
        <begin position="518"/>
        <end position="552"/>
    </location>
</feature>
<evidence type="ECO:0000313" key="10">
    <source>
        <dbReference type="EMBL" id="CDR46446.1"/>
    </source>
</evidence>
<dbReference type="AlphaFoldDB" id="A0A061BEW9"/>
<evidence type="ECO:0000256" key="7">
    <source>
        <dbReference type="ARBA" id="ARBA00023306"/>
    </source>
</evidence>
<dbReference type="GO" id="GO:0072686">
    <property type="term" value="C:mitotic spindle"/>
    <property type="evidence" value="ECO:0007669"/>
    <property type="project" value="TreeGrafter"/>
</dbReference>
<sequence>MDSSPFVERPKSFIESPVLEVNTLKFQLKDLENQLALERLQHEEAIEALTKELTATQKKADELSGDQLHYYEAHKELKVQLEAEQKENKDSISALQKENQQLKADLTRYKDLYEDLRANDDHELSVAKHKKKSLEAEIQKLQEMNEEFVEEVQKQVEEVRNLRSIINERDEEIDVLHSKIHNMPSANDIEETTLVSKKLAEQVEYIQELEQKNLAQSEQIKQLHITKTNSEILKNENTTLKAKLAKVDELNDVNNDLNMELLQLKQERNKWKIYLDEDDDVKIEEFVKGYKALKNESLLLKSNFGRLESELKESKYKYNELFVQHETLQKNMNALTTASDALTKLNVELEQQRDLAFEESTFLREQLKNLDTAMALNESDKDKYVANLESSVEEYKSKIEKLTKENTKEVSNKRHRSEVDDDEDTMRNFQNNISSLEQSNFDLENQVTRLMNENALLIKKLESIEDIKEQKIRILQLRNNPFMKDQLVKREQLEVLKRENDDLLKKATFTETVPLSVYESLQLENQELERKIHELNKRIQRLREIFADKSREFVDAINSVLGYNVEFQKTGKLTLRSKFSDQGSLVIDPVNMTLKKHDMNEGFDTVCDRLIDFWIRERENLPCFLAALTLELNELGQSAN</sequence>
<dbReference type="PANTHER" id="PTHR23168">
    <property type="entry name" value="MITOTIC SPINDLE ASSEMBLY CHECKPOINT PROTEIN MAD1 MITOTIC ARREST DEFICIENT-LIKE PROTEIN 1"/>
    <property type="match status" value="1"/>
</dbReference>
<keyword evidence="5" id="KW-0498">Mitosis</keyword>
<feature type="coiled-coil region" evidence="9">
    <location>
        <begin position="385"/>
        <end position="453"/>
    </location>
</feature>
<dbReference type="VEuPathDB" id="FungiDB:BON22_4273"/>
<evidence type="ECO:0000256" key="2">
    <source>
        <dbReference type="ARBA" id="ARBA00008029"/>
    </source>
</evidence>
<organism evidence="10">
    <name type="scientific">Cyberlindnera fabianii</name>
    <name type="common">Yeast</name>
    <name type="synonym">Hansenula fabianii</name>
    <dbReference type="NCBI Taxonomy" id="36022"/>
    <lineage>
        <taxon>Eukaryota</taxon>
        <taxon>Fungi</taxon>
        <taxon>Dikarya</taxon>
        <taxon>Ascomycota</taxon>
        <taxon>Saccharomycotina</taxon>
        <taxon>Saccharomycetes</taxon>
        <taxon>Phaffomycetales</taxon>
        <taxon>Phaffomycetaceae</taxon>
        <taxon>Cyberlindnera</taxon>
    </lineage>
</organism>
<evidence type="ECO:0000256" key="8">
    <source>
        <dbReference type="ARBA" id="ARBA00032890"/>
    </source>
</evidence>
<evidence type="ECO:0000256" key="4">
    <source>
        <dbReference type="ARBA" id="ARBA00022618"/>
    </source>
</evidence>
<protein>
    <recommendedName>
        <fullName evidence="3">Spindle assembly checkpoint component MAD1</fullName>
    </recommendedName>
    <alternativeName>
        <fullName evidence="8">Mitotic arrest deficient protein 1</fullName>
    </alternativeName>
</protein>
<dbReference type="GO" id="GO:0051315">
    <property type="term" value="P:attachment of mitotic spindle microtubules to kinetochore"/>
    <property type="evidence" value="ECO:0007669"/>
    <property type="project" value="TreeGrafter"/>
</dbReference>
<keyword evidence="7" id="KW-0131">Cell cycle</keyword>
<dbReference type="GO" id="GO:0000776">
    <property type="term" value="C:kinetochore"/>
    <property type="evidence" value="ECO:0007669"/>
    <property type="project" value="TreeGrafter"/>
</dbReference>
<proteinExistence type="inferred from homology"/>
<keyword evidence="6" id="KW-0539">Nucleus</keyword>
<accession>A0A061BEW9</accession>
<dbReference type="PhylomeDB" id="A0A061BEW9"/>
<comment type="subcellular location">
    <subcellularLocation>
        <location evidence="1">Nucleus</location>
    </subcellularLocation>
</comment>
<reference evidence="10" key="1">
    <citation type="journal article" date="2014" name="Genome Announc.">
        <title>Genome sequence of the yeast Cyberlindnera fabianii (Hansenula fabianii).</title>
        <authorList>
            <person name="Freel K.C."/>
            <person name="Sarilar V."/>
            <person name="Neuveglise C."/>
            <person name="Devillers H."/>
            <person name="Friedrich A."/>
            <person name="Schacherer J."/>
        </authorList>
    </citation>
    <scope>NUCLEOTIDE SEQUENCE</scope>
    <source>
        <strain evidence="10">YJS4271</strain>
    </source>
</reference>
<dbReference type="GO" id="GO:0007094">
    <property type="term" value="P:mitotic spindle assembly checkpoint signaling"/>
    <property type="evidence" value="ECO:0007669"/>
    <property type="project" value="InterPro"/>
</dbReference>
<evidence type="ECO:0000256" key="1">
    <source>
        <dbReference type="ARBA" id="ARBA00004123"/>
    </source>
</evidence>
<dbReference type="InterPro" id="IPR008672">
    <property type="entry name" value="Mad1"/>
</dbReference>
<gene>
    <name evidence="10" type="ORF">CYFA0S_23e01090g</name>
</gene>
<evidence type="ECO:0000256" key="9">
    <source>
        <dbReference type="SAM" id="Coils"/>
    </source>
</evidence>
<dbReference type="Gene3D" id="3.30.457.60">
    <property type="match status" value="1"/>
</dbReference>
<evidence type="ECO:0000256" key="3">
    <source>
        <dbReference type="ARBA" id="ARBA00022019"/>
    </source>
</evidence>
<name>A0A061BEW9_CYBFA</name>
<dbReference type="GO" id="GO:0005635">
    <property type="term" value="C:nuclear envelope"/>
    <property type="evidence" value="ECO:0007669"/>
    <property type="project" value="TreeGrafter"/>
</dbReference>
<dbReference type="EMBL" id="LK052908">
    <property type="protein sequence ID" value="CDR46446.1"/>
    <property type="molecule type" value="Genomic_DNA"/>
</dbReference>
<dbReference type="PANTHER" id="PTHR23168:SF0">
    <property type="entry name" value="MITOTIC SPINDLE ASSEMBLY CHECKPOINT PROTEIN MAD1"/>
    <property type="match status" value="1"/>
</dbReference>